<evidence type="ECO:0000313" key="13">
    <source>
        <dbReference type="Proteomes" id="UP000803884"/>
    </source>
</evidence>
<keyword evidence="9" id="KW-0342">GTP-binding</keyword>
<accession>A0AB34L231</accession>
<keyword evidence="8" id="KW-0547">Nucleotide-binding</keyword>
<comment type="caution">
    <text evidence="12">The sequence shown here is derived from an EMBL/GenBank/DDBJ whole genome shotgun (WGS) entry which is preliminary data.</text>
</comment>
<gene>
    <name evidence="12" type="ORF">WHR41_00681</name>
</gene>
<reference evidence="12 13" key="1">
    <citation type="journal article" date="2020" name="Microbiol. Resour. Announc.">
        <title>Draft Genome Sequence of a Cladosporium Species Isolated from the Mesophotic Ascidian Didemnum maculosum.</title>
        <authorList>
            <person name="Gioti A."/>
            <person name="Siaperas R."/>
            <person name="Nikolaivits E."/>
            <person name="Le Goff G."/>
            <person name="Ouazzani J."/>
            <person name="Kotoulas G."/>
            <person name="Topakas E."/>
        </authorList>
    </citation>
    <scope>NUCLEOTIDE SEQUENCE [LARGE SCALE GENOMIC DNA]</scope>
    <source>
        <strain evidence="12 13">TM138-S3</strain>
    </source>
</reference>
<evidence type="ECO:0000256" key="3">
    <source>
        <dbReference type="ARBA" id="ARBA00009516"/>
    </source>
</evidence>
<dbReference type="NCBIfam" id="NF001097">
    <property type="entry name" value="PRK00129.1"/>
    <property type="match status" value="1"/>
</dbReference>
<evidence type="ECO:0000256" key="6">
    <source>
        <dbReference type="ARBA" id="ARBA00022676"/>
    </source>
</evidence>
<evidence type="ECO:0000256" key="9">
    <source>
        <dbReference type="ARBA" id="ARBA00023134"/>
    </source>
</evidence>
<feature type="domain" description="Phosphoribosyltransferase" evidence="11">
    <location>
        <begin position="48"/>
        <end position="249"/>
    </location>
</feature>
<evidence type="ECO:0000256" key="1">
    <source>
        <dbReference type="ARBA" id="ARBA00001946"/>
    </source>
</evidence>
<name>A0AB34L231_9PEZI</name>
<evidence type="ECO:0000259" key="11">
    <source>
        <dbReference type="Pfam" id="PF14681"/>
    </source>
</evidence>
<dbReference type="Gene3D" id="3.40.50.2020">
    <property type="match status" value="1"/>
</dbReference>
<evidence type="ECO:0000256" key="5">
    <source>
        <dbReference type="ARBA" id="ARBA00022533"/>
    </source>
</evidence>
<comment type="similarity">
    <text evidence="3">Belongs to the UPRTase family.</text>
</comment>
<comment type="pathway">
    <text evidence="2">Pyrimidine metabolism; UMP biosynthesis via salvage pathway; UMP from uracil: step 1/1.</text>
</comment>
<dbReference type="SUPFAM" id="SSF53271">
    <property type="entry name" value="PRTase-like"/>
    <property type="match status" value="1"/>
</dbReference>
<feature type="region of interest" description="Disordered" evidence="10">
    <location>
        <begin position="1"/>
        <end position="38"/>
    </location>
</feature>
<dbReference type="InterPro" id="IPR029057">
    <property type="entry name" value="PRTase-like"/>
</dbReference>
<dbReference type="GO" id="GO:0005525">
    <property type="term" value="F:GTP binding"/>
    <property type="evidence" value="ECO:0007669"/>
    <property type="project" value="UniProtKB-KW"/>
</dbReference>
<dbReference type="GeneID" id="96002125"/>
<keyword evidence="7" id="KW-0808">Transferase</keyword>
<dbReference type="AlphaFoldDB" id="A0AB34L231"/>
<organism evidence="12 13">
    <name type="scientific">Cladosporium halotolerans</name>
    <dbReference type="NCBI Taxonomy" id="1052096"/>
    <lineage>
        <taxon>Eukaryota</taxon>
        <taxon>Fungi</taxon>
        <taxon>Dikarya</taxon>
        <taxon>Ascomycota</taxon>
        <taxon>Pezizomycotina</taxon>
        <taxon>Dothideomycetes</taxon>
        <taxon>Dothideomycetidae</taxon>
        <taxon>Cladosporiales</taxon>
        <taxon>Cladosporiaceae</taxon>
        <taxon>Cladosporium</taxon>
    </lineage>
</organism>
<dbReference type="GO" id="GO:0004845">
    <property type="term" value="F:uracil phosphoribosyltransferase activity"/>
    <property type="evidence" value="ECO:0007669"/>
    <property type="project" value="UniProtKB-EC"/>
</dbReference>
<dbReference type="Pfam" id="PF14681">
    <property type="entry name" value="UPRTase"/>
    <property type="match status" value="1"/>
</dbReference>
<dbReference type="GO" id="GO:0008655">
    <property type="term" value="P:pyrimidine-containing compound salvage"/>
    <property type="evidence" value="ECO:0007669"/>
    <property type="project" value="UniProtKB-ARBA"/>
</dbReference>
<dbReference type="Proteomes" id="UP000803884">
    <property type="component" value="Unassembled WGS sequence"/>
</dbReference>
<dbReference type="RefSeq" id="XP_069233582.1">
    <property type="nucleotide sequence ID" value="XM_069369287.1"/>
</dbReference>
<evidence type="ECO:0000256" key="8">
    <source>
        <dbReference type="ARBA" id="ARBA00022741"/>
    </source>
</evidence>
<dbReference type="FunFam" id="3.40.50.2020:FF:000023">
    <property type="entry name" value="Probable uracil phosphoribosyltransferase"/>
    <property type="match status" value="1"/>
</dbReference>
<dbReference type="EMBL" id="JAAQHG020000002">
    <property type="protein sequence ID" value="KAL1590477.1"/>
    <property type="molecule type" value="Genomic_DNA"/>
</dbReference>
<protein>
    <recommendedName>
        <fullName evidence="4">uracil phosphoribosyltransferase</fullName>
        <ecNumber evidence="4">2.4.2.9</ecNumber>
    </recommendedName>
</protein>
<evidence type="ECO:0000313" key="12">
    <source>
        <dbReference type="EMBL" id="KAL1590477.1"/>
    </source>
</evidence>
<evidence type="ECO:0000256" key="2">
    <source>
        <dbReference type="ARBA" id="ARBA00005180"/>
    </source>
</evidence>
<evidence type="ECO:0000256" key="4">
    <source>
        <dbReference type="ARBA" id="ARBA00011894"/>
    </source>
</evidence>
<proteinExistence type="inferred from homology"/>
<dbReference type="InterPro" id="IPR000836">
    <property type="entry name" value="PRTase_dom"/>
</dbReference>
<dbReference type="CDD" id="cd06223">
    <property type="entry name" value="PRTases_typeI"/>
    <property type="match status" value="1"/>
</dbReference>
<comment type="cofactor">
    <cofactor evidence="1">
        <name>Mg(2+)</name>
        <dbReference type="ChEBI" id="CHEBI:18420"/>
    </cofactor>
</comment>
<evidence type="ECO:0000256" key="7">
    <source>
        <dbReference type="ARBA" id="ARBA00022679"/>
    </source>
</evidence>
<sequence length="251" mass="28078">MASASHHTPKELGRAPSKCVGPEYKSSHEKPTATVSTEIPHENVHILPQTSQLISLLTMIRDKNTKRADFIFYSNRIIRLLVEEGLNHLPVQQHTITTPVGRTYNGVKFEGKICGVSIMRAGESMEQALRECCRSVRIGKILIQRDEETSQPRLFYDKLPEDISDRWVLLLDPMLATGGSALMAVDVLLSKGVPEERILFLNLIASPEGAANFSKRFPKLRVVTAFVDEGLDEKNYIVPGLGDFGDRFYTL</sequence>
<dbReference type="EC" id="2.4.2.9" evidence="4"/>
<keyword evidence="5" id="KW-0021">Allosteric enzyme</keyword>
<keyword evidence="6" id="KW-0328">Glycosyltransferase</keyword>
<keyword evidence="13" id="KW-1185">Reference proteome</keyword>
<evidence type="ECO:0000256" key="10">
    <source>
        <dbReference type="SAM" id="MobiDB-lite"/>
    </source>
</evidence>